<accession>A0A0A9HM79</accession>
<reference evidence="1" key="2">
    <citation type="journal article" date="2015" name="Data Brief">
        <title>Shoot transcriptome of the giant reed, Arundo donax.</title>
        <authorList>
            <person name="Barrero R.A."/>
            <person name="Guerrero F.D."/>
            <person name="Moolhuijzen P."/>
            <person name="Goolsby J.A."/>
            <person name="Tidwell J."/>
            <person name="Bellgard S.E."/>
            <person name="Bellgard M.I."/>
        </authorList>
    </citation>
    <scope>NUCLEOTIDE SEQUENCE</scope>
    <source>
        <tissue evidence="1">Shoot tissue taken approximately 20 cm above the soil surface</tissue>
    </source>
</reference>
<evidence type="ECO:0000313" key="1">
    <source>
        <dbReference type="EMBL" id="JAE38250.1"/>
    </source>
</evidence>
<proteinExistence type="predicted"/>
<protein>
    <submittedName>
        <fullName evidence="1">Uncharacterized protein</fullName>
    </submittedName>
</protein>
<dbReference type="EMBL" id="GBRH01159646">
    <property type="protein sequence ID" value="JAE38250.1"/>
    <property type="molecule type" value="Transcribed_RNA"/>
</dbReference>
<reference evidence="1" key="1">
    <citation type="submission" date="2014-09" db="EMBL/GenBank/DDBJ databases">
        <authorList>
            <person name="Magalhaes I.L.F."/>
            <person name="Oliveira U."/>
            <person name="Santos F.R."/>
            <person name="Vidigal T.H.D.A."/>
            <person name="Brescovit A.D."/>
            <person name="Santos A.J."/>
        </authorList>
    </citation>
    <scope>NUCLEOTIDE SEQUENCE</scope>
    <source>
        <tissue evidence="1">Shoot tissue taken approximately 20 cm above the soil surface</tissue>
    </source>
</reference>
<dbReference type="AlphaFoldDB" id="A0A0A9HM79"/>
<sequence>MGYQHLFKICGVYAKLMTFPVFPDL</sequence>
<organism evidence="1">
    <name type="scientific">Arundo donax</name>
    <name type="common">Giant reed</name>
    <name type="synonym">Donax arundinaceus</name>
    <dbReference type="NCBI Taxonomy" id="35708"/>
    <lineage>
        <taxon>Eukaryota</taxon>
        <taxon>Viridiplantae</taxon>
        <taxon>Streptophyta</taxon>
        <taxon>Embryophyta</taxon>
        <taxon>Tracheophyta</taxon>
        <taxon>Spermatophyta</taxon>
        <taxon>Magnoliopsida</taxon>
        <taxon>Liliopsida</taxon>
        <taxon>Poales</taxon>
        <taxon>Poaceae</taxon>
        <taxon>PACMAD clade</taxon>
        <taxon>Arundinoideae</taxon>
        <taxon>Arundineae</taxon>
        <taxon>Arundo</taxon>
    </lineage>
</organism>
<name>A0A0A9HM79_ARUDO</name>